<name>A0A5S4EKV7_9PROT</name>
<evidence type="ECO:0000313" key="8">
    <source>
        <dbReference type="Proteomes" id="UP000306324"/>
    </source>
</evidence>
<dbReference type="PANTHER" id="PTHR11785">
    <property type="entry name" value="AMINO ACID TRANSPORTER"/>
    <property type="match status" value="1"/>
</dbReference>
<feature type="transmembrane region" description="Helical" evidence="6">
    <location>
        <begin position="52"/>
        <end position="72"/>
    </location>
</feature>
<dbReference type="EMBL" id="SWAD01000067">
    <property type="protein sequence ID" value="TMQ75992.1"/>
    <property type="molecule type" value="Genomic_DNA"/>
</dbReference>
<feature type="region of interest" description="Disordered" evidence="5">
    <location>
        <begin position="126"/>
        <end position="148"/>
    </location>
</feature>
<evidence type="ECO:0000313" key="7">
    <source>
        <dbReference type="EMBL" id="TMQ75992.1"/>
    </source>
</evidence>
<evidence type="ECO:0000256" key="2">
    <source>
        <dbReference type="ARBA" id="ARBA00022692"/>
    </source>
</evidence>
<gene>
    <name evidence="7" type="ORF">ACCUM_0214</name>
</gene>
<dbReference type="GO" id="GO:0015179">
    <property type="term" value="F:L-amino acid transmembrane transporter activity"/>
    <property type="evidence" value="ECO:0007669"/>
    <property type="project" value="TreeGrafter"/>
</dbReference>
<proteinExistence type="predicted"/>
<keyword evidence="8" id="KW-1185">Reference proteome</keyword>
<evidence type="ECO:0000256" key="1">
    <source>
        <dbReference type="ARBA" id="ARBA00004141"/>
    </source>
</evidence>
<protein>
    <submittedName>
        <fullName evidence="7">Amino acid permease</fullName>
    </submittedName>
</protein>
<evidence type="ECO:0000256" key="5">
    <source>
        <dbReference type="SAM" id="MobiDB-lite"/>
    </source>
</evidence>
<comment type="subcellular location">
    <subcellularLocation>
        <location evidence="1">Membrane</location>
        <topology evidence="1">Multi-pass membrane protein</topology>
    </subcellularLocation>
</comment>
<dbReference type="InterPro" id="IPR050598">
    <property type="entry name" value="AminoAcid_Transporter"/>
</dbReference>
<dbReference type="PANTHER" id="PTHR11785:SF512">
    <property type="entry name" value="SOBREMESA, ISOFORM B"/>
    <property type="match status" value="1"/>
</dbReference>
<keyword evidence="4 6" id="KW-0472">Membrane</keyword>
<dbReference type="Proteomes" id="UP000306324">
    <property type="component" value="Unassembled WGS sequence"/>
</dbReference>
<evidence type="ECO:0000256" key="6">
    <source>
        <dbReference type="SAM" id="Phobius"/>
    </source>
</evidence>
<dbReference type="AlphaFoldDB" id="A0A5S4EKV7"/>
<dbReference type="Pfam" id="PF13520">
    <property type="entry name" value="AA_permease_2"/>
    <property type="match status" value="1"/>
</dbReference>
<keyword evidence="2 6" id="KW-0812">Transmembrane</keyword>
<dbReference type="Gene3D" id="1.20.1740.10">
    <property type="entry name" value="Amino acid/polyamine transporter I"/>
    <property type="match status" value="1"/>
</dbReference>
<dbReference type="InterPro" id="IPR002293">
    <property type="entry name" value="AA/rel_permease1"/>
</dbReference>
<dbReference type="GO" id="GO:0016020">
    <property type="term" value="C:membrane"/>
    <property type="evidence" value="ECO:0007669"/>
    <property type="project" value="UniProtKB-SubCell"/>
</dbReference>
<evidence type="ECO:0000256" key="4">
    <source>
        <dbReference type="ARBA" id="ARBA00023136"/>
    </source>
</evidence>
<organism evidence="7 8">
    <name type="scientific">Candidatus Accumulibacter phosphatis</name>
    <dbReference type="NCBI Taxonomy" id="327160"/>
    <lineage>
        <taxon>Bacteria</taxon>
        <taxon>Pseudomonadati</taxon>
        <taxon>Pseudomonadota</taxon>
        <taxon>Betaproteobacteria</taxon>
        <taxon>Candidatus Accumulibacter</taxon>
    </lineage>
</organism>
<keyword evidence="3 6" id="KW-1133">Transmembrane helix</keyword>
<comment type="caution">
    <text evidence="7">The sequence shown here is derived from an EMBL/GenBank/DDBJ whole genome shotgun (WGS) entry which is preliminary data.</text>
</comment>
<evidence type="ECO:0000256" key="3">
    <source>
        <dbReference type="ARBA" id="ARBA00022989"/>
    </source>
</evidence>
<accession>A0A5S4EKV7</accession>
<sequence length="165" mass="17541">MLILSLSVITTLYLLANLALLHGLGLSGLAASKAAGAEVLGLHFGAWGERLLGVLVALAALTSIHSTMIVGARSNYALGRDWALLRRLGRWQAGRGAPVNAYVLQTVSASRWSSLARSRPMASRQWWSSRRRSSGPSCSWSGSPSSGCACATPTFRGRSVCRSTR</sequence>
<reference evidence="7 8" key="1">
    <citation type="submission" date="2019-04" db="EMBL/GenBank/DDBJ databases">
        <title>A novel phosphate-accumulating bacterium identified in bioreactor for phosphate removal from wastewater.</title>
        <authorList>
            <person name="Kotlyarov R.Y."/>
            <person name="Beletsky A.V."/>
            <person name="Kallistova A.Y."/>
            <person name="Dorofeev A.G."/>
            <person name="Nikolaev Y.Y."/>
            <person name="Pimenov N.V."/>
            <person name="Ravin N.V."/>
            <person name="Mardanov A.V."/>
        </authorList>
    </citation>
    <scope>NUCLEOTIDE SEQUENCE [LARGE SCALE GENOMIC DNA]</scope>
    <source>
        <strain evidence="7 8">Bin19</strain>
    </source>
</reference>